<dbReference type="PANTHER" id="PTHR10775:SF158">
    <property type="entry name" value="TNP2-LIKE TRANSPOSON PROTEIN"/>
    <property type="match status" value="1"/>
</dbReference>
<dbReference type="InterPro" id="IPR029480">
    <property type="entry name" value="Transpos_assoc"/>
</dbReference>
<dbReference type="Proteomes" id="UP000813463">
    <property type="component" value="Chromosome 1"/>
</dbReference>
<evidence type="ECO:0000313" key="3">
    <source>
        <dbReference type="RefSeq" id="XP_056689684.1"/>
    </source>
</evidence>
<evidence type="ECO:0000259" key="1">
    <source>
        <dbReference type="Pfam" id="PF13963"/>
    </source>
</evidence>
<gene>
    <name evidence="3" type="primary">LOC110803680</name>
</gene>
<dbReference type="InterPro" id="IPR004242">
    <property type="entry name" value="Transposase_21"/>
</dbReference>
<reference evidence="3" key="2">
    <citation type="submission" date="2025-08" db="UniProtKB">
        <authorList>
            <consortium name="RefSeq"/>
        </authorList>
    </citation>
    <scope>IDENTIFICATION</scope>
    <source>
        <tissue evidence="3">Leaf</tissue>
    </source>
</reference>
<organism evidence="2 3">
    <name type="scientific">Spinacia oleracea</name>
    <name type="common">Spinach</name>
    <dbReference type="NCBI Taxonomy" id="3562"/>
    <lineage>
        <taxon>Eukaryota</taxon>
        <taxon>Viridiplantae</taxon>
        <taxon>Streptophyta</taxon>
        <taxon>Embryophyta</taxon>
        <taxon>Tracheophyta</taxon>
        <taxon>Spermatophyta</taxon>
        <taxon>Magnoliopsida</taxon>
        <taxon>eudicotyledons</taxon>
        <taxon>Gunneridae</taxon>
        <taxon>Pentapetalae</taxon>
        <taxon>Caryophyllales</taxon>
        <taxon>Chenopodiaceae</taxon>
        <taxon>Chenopodioideae</taxon>
        <taxon>Anserineae</taxon>
        <taxon>Spinacia</taxon>
    </lineage>
</organism>
<feature type="domain" description="Transposase-associated" evidence="1">
    <location>
        <begin position="7"/>
        <end position="81"/>
    </location>
</feature>
<dbReference type="RefSeq" id="XP_056689684.1">
    <property type="nucleotide sequence ID" value="XM_056833706.1"/>
</dbReference>
<reference evidence="2" key="1">
    <citation type="journal article" date="2021" name="Nat. Commun.">
        <title>Genomic analyses provide insights into spinach domestication and the genetic basis of agronomic traits.</title>
        <authorList>
            <person name="Cai X."/>
            <person name="Sun X."/>
            <person name="Xu C."/>
            <person name="Sun H."/>
            <person name="Wang X."/>
            <person name="Ge C."/>
            <person name="Zhang Z."/>
            <person name="Wang Q."/>
            <person name="Fei Z."/>
            <person name="Jiao C."/>
            <person name="Wang Q."/>
        </authorList>
    </citation>
    <scope>NUCLEOTIDE SEQUENCE [LARGE SCALE GENOMIC DNA]</scope>
    <source>
        <strain evidence="2">cv. Varoflay</strain>
    </source>
</reference>
<proteinExistence type="predicted"/>
<name>A0ABM3R257_SPIOL</name>
<dbReference type="GeneID" id="110803680"/>
<accession>A0ABM3R257</accession>
<protein>
    <recommendedName>
        <fullName evidence="1">Transposase-associated domain-containing protein</fullName>
    </recommendedName>
</protein>
<dbReference type="Pfam" id="PF13963">
    <property type="entry name" value="Transpos_assoc"/>
    <property type="match status" value="1"/>
</dbReference>
<dbReference type="PANTHER" id="PTHR10775">
    <property type="entry name" value="OS08G0208400 PROTEIN"/>
    <property type="match status" value="1"/>
</dbReference>
<dbReference type="Pfam" id="PF02992">
    <property type="entry name" value="Transposase_21"/>
    <property type="match status" value="1"/>
</dbReference>
<evidence type="ECO:0000313" key="2">
    <source>
        <dbReference type="Proteomes" id="UP000813463"/>
    </source>
</evidence>
<sequence>MDLFLDKSWVKLNRAREEYRNALVTFLDHAFATSAVENKIACPCGNCANRFYHERELVMKHMIMKGMDIDYQKCIWVFHGEPRVCDGDRFLHNNSTDVTNNACDNDILRMVEDAFEFREPSSSTTPSMNDEEKTFFELIDDAKQPLYPGCEEFSKLSFIVEMYHLKCLYEVSNVGFDAFVKLFKRALPKDSTLPNSFNQIQTIIKKLGLDYKKIDVCPNDCVLFWKEKIVLDKCLVCDELRWKTTDDGSIIKLASGQKVPKKVLRHFPLIPRYPTFSSDARNVRLGLSSDGFNPFGMMSSQYNIWPVVLMAYNLPPWLCMKQSYFMLSLIIPGPKGPSNDIDVFLEPLIDELQLLWEVGVDTFDASKGETFRLYGALLWTINDFPAYDNLSGWKIKGKCACP</sequence>
<keyword evidence="2" id="KW-1185">Reference proteome</keyword>